<dbReference type="RefSeq" id="WP_006591667.1">
    <property type="nucleotide sequence ID" value="NZ_BAHD01000016.1"/>
</dbReference>
<reference evidence="1 2" key="1">
    <citation type="submission" date="2012-08" db="EMBL/GenBank/DDBJ databases">
        <title>Whole genome shotgun sequence of Kineosphaera limosa NBRC 100340.</title>
        <authorList>
            <person name="Yoshida I."/>
            <person name="Isaki S."/>
            <person name="Hosoyama A."/>
            <person name="Tsuchikane K."/>
            <person name="Katsumata H."/>
            <person name="Ando Y."/>
            <person name="Ohji S."/>
            <person name="Hamada M."/>
            <person name="Tamura T."/>
            <person name="Yamazoe A."/>
            <person name="Yamazaki S."/>
            <person name="Fujita N."/>
        </authorList>
    </citation>
    <scope>NUCLEOTIDE SEQUENCE [LARGE SCALE GENOMIC DNA]</scope>
    <source>
        <strain evidence="1 2">NBRC 100340</strain>
    </source>
</reference>
<organism evidence="1 2">
    <name type="scientific">Kineosphaera limosa NBRC 100340</name>
    <dbReference type="NCBI Taxonomy" id="1184609"/>
    <lineage>
        <taxon>Bacteria</taxon>
        <taxon>Bacillati</taxon>
        <taxon>Actinomycetota</taxon>
        <taxon>Actinomycetes</taxon>
        <taxon>Micrococcales</taxon>
        <taxon>Dermatophilaceae</taxon>
        <taxon>Kineosphaera</taxon>
    </lineage>
</organism>
<accession>K6W7G7</accession>
<gene>
    <name evidence="1" type="ORF">KILIM_016_00750</name>
</gene>
<dbReference type="OrthoDB" id="5144898at2"/>
<evidence type="ECO:0000313" key="1">
    <source>
        <dbReference type="EMBL" id="GAB95135.1"/>
    </source>
</evidence>
<dbReference type="Proteomes" id="UP000008366">
    <property type="component" value="Unassembled WGS sequence"/>
</dbReference>
<protein>
    <submittedName>
        <fullName evidence="1">Uncharacterized protein</fullName>
    </submittedName>
</protein>
<dbReference type="AlphaFoldDB" id="K6W7G7"/>
<name>K6W7G7_9MICO</name>
<proteinExistence type="predicted"/>
<comment type="caution">
    <text evidence="1">The sequence shown here is derived from an EMBL/GenBank/DDBJ whole genome shotgun (WGS) entry which is preliminary data.</text>
</comment>
<dbReference type="STRING" id="1184609.KILIM_016_00750"/>
<evidence type="ECO:0000313" key="2">
    <source>
        <dbReference type="Proteomes" id="UP000008366"/>
    </source>
</evidence>
<dbReference type="EMBL" id="BAHD01000016">
    <property type="protein sequence ID" value="GAB95135.1"/>
    <property type="molecule type" value="Genomic_DNA"/>
</dbReference>
<sequence>MGLFGGPKLPADVDAALGRARGERLLAVGRDERTGGYVAATTHRVAALPAVQSGVAAGDPAAGVEPGPRLESVARPWHEVSGGAWEPMTRTISVTWVDGGRAAQWSLREGGERFAAVFYERVAASVVIDAPVELDGRAVGRVAIRRDLATGQPMRQIAWTRGARPTDPHAVAYADLLLEDLAEQAGLT</sequence>
<dbReference type="eggNOG" id="ENOG5030KBI">
    <property type="taxonomic scope" value="Bacteria"/>
</dbReference>
<keyword evidence="2" id="KW-1185">Reference proteome</keyword>